<protein>
    <recommendedName>
        <fullName evidence="4">Transcription factor</fullName>
        <shortName evidence="4">bHLH transcription factor</shortName>
    </recommendedName>
    <alternativeName>
        <fullName evidence="4">Basic helix-loop-helix protein</fullName>
    </alternativeName>
</protein>
<dbReference type="InterPro" id="IPR025610">
    <property type="entry name" value="MYC/MYB_N"/>
</dbReference>
<comment type="subcellular location">
    <subcellularLocation>
        <location evidence="4">Nucleus</location>
    </subcellularLocation>
</comment>
<dbReference type="Proteomes" id="UP000655225">
    <property type="component" value="Unassembled WGS sequence"/>
</dbReference>
<keyword evidence="1 4" id="KW-0805">Transcription regulation</keyword>
<reference evidence="7 8" key="1">
    <citation type="submission" date="2020-04" db="EMBL/GenBank/DDBJ databases">
        <title>Plant Genome Project.</title>
        <authorList>
            <person name="Zhang R.-G."/>
        </authorList>
    </citation>
    <scope>NUCLEOTIDE SEQUENCE [LARGE SCALE GENOMIC DNA]</scope>
    <source>
        <strain evidence="7">YNK0</strain>
        <tissue evidence="7">Leaf</tissue>
    </source>
</reference>
<evidence type="ECO:0000313" key="7">
    <source>
        <dbReference type="EMBL" id="KAF8413341.1"/>
    </source>
</evidence>
<sequence length="418" mass="47442">MRKKVLQKAPYLVRRSDKENYAFGMDRVTYTEMLFLASMYFSFPSDEGAPGKAFVFGKHLWPSDAFKSRSDYYFQSFLARSTFWMGSSPIMIHPIPPISKRNKKKDENAPSSGFGFADRTVEFPKIFGQDMNPGLSQLNNKHIVAKMEEKPLDVYSNGNRPPFPKGREGLHCLSRVHGVKLGTHNDVDSILRSFAHSNGVREEPRMNQFQVQKQSHGQINFAGATPRESVITQSSTVEYEHSEFEALSKEDWPGPVKERKPRKWGRKPANGREEPLNHVEAEQQQREKLNQWFYALRGVVPNISKLDKASLLGDAITDAVALKAKVAAENWNQTPDIDIEDVQDEVNVQVSCPLDTHPISRVIHAFKEAQIAVWWSQRSLQEMITVLLICDQSLGSEKLTKDKLIVAFSCKSNESNTL</sequence>
<evidence type="ECO:0000256" key="5">
    <source>
        <dbReference type="SAM" id="MobiDB-lite"/>
    </source>
</evidence>
<evidence type="ECO:0000313" key="8">
    <source>
        <dbReference type="Proteomes" id="UP000655225"/>
    </source>
</evidence>
<dbReference type="Pfam" id="PF00010">
    <property type="entry name" value="HLH"/>
    <property type="match status" value="1"/>
</dbReference>
<dbReference type="OrthoDB" id="677168at2759"/>
<dbReference type="Pfam" id="PF14215">
    <property type="entry name" value="bHLH-MYC_N"/>
    <property type="match status" value="1"/>
</dbReference>
<dbReference type="Gene3D" id="4.10.280.10">
    <property type="entry name" value="Helix-loop-helix DNA-binding domain"/>
    <property type="match status" value="1"/>
</dbReference>
<dbReference type="GO" id="GO:0046983">
    <property type="term" value="F:protein dimerization activity"/>
    <property type="evidence" value="ECO:0007669"/>
    <property type="project" value="InterPro"/>
</dbReference>
<dbReference type="GO" id="GO:0003700">
    <property type="term" value="F:DNA-binding transcription factor activity"/>
    <property type="evidence" value="ECO:0007669"/>
    <property type="project" value="InterPro"/>
</dbReference>
<dbReference type="GO" id="GO:0005634">
    <property type="term" value="C:nucleus"/>
    <property type="evidence" value="ECO:0007669"/>
    <property type="project" value="UniProtKB-SubCell"/>
</dbReference>
<accession>A0A835DRI6</accession>
<dbReference type="PROSITE" id="PS50888">
    <property type="entry name" value="BHLH"/>
    <property type="match status" value="1"/>
</dbReference>
<feature type="domain" description="BHLH" evidence="6">
    <location>
        <begin position="273"/>
        <end position="322"/>
    </location>
</feature>
<feature type="region of interest" description="Disordered" evidence="5">
    <location>
        <begin position="251"/>
        <end position="275"/>
    </location>
</feature>
<dbReference type="InterPro" id="IPR045084">
    <property type="entry name" value="AIB/MYC-like"/>
</dbReference>
<dbReference type="SMART" id="SM00353">
    <property type="entry name" value="HLH"/>
    <property type="match status" value="1"/>
</dbReference>
<keyword evidence="2 4" id="KW-0804">Transcription</keyword>
<keyword evidence="8" id="KW-1185">Reference proteome</keyword>
<dbReference type="PANTHER" id="PTHR11514">
    <property type="entry name" value="MYC"/>
    <property type="match status" value="1"/>
</dbReference>
<evidence type="ECO:0000256" key="4">
    <source>
        <dbReference type="RuleBase" id="RU369104"/>
    </source>
</evidence>
<dbReference type="PANTHER" id="PTHR11514:SF47">
    <property type="entry name" value="TRANSCRIPTION FACTOR BHLH13"/>
    <property type="match status" value="1"/>
</dbReference>
<dbReference type="SUPFAM" id="SSF47459">
    <property type="entry name" value="HLH, helix-loop-helix DNA-binding domain"/>
    <property type="match status" value="1"/>
</dbReference>
<keyword evidence="3 4" id="KW-0539">Nucleus</keyword>
<organism evidence="7 8">
    <name type="scientific">Tetracentron sinense</name>
    <name type="common">Spur-leaf</name>
    <dbReference type="NCBI Taxonomy" id="13715"/>
    <lineage>
        <taxon>Eukaryota</taxon>
        <taxon>Viridiplantae</taxon>
        <taxon>Streptophyta</taxon>
        <taxon>Embryophyta</taxon>
        <taxon>Tracheophyta</taxon>
        <taxon>Spermatophyta</taxon>
        <taxon>Magnoliopsida</taxon>
        <taxon>Trochodendrales</taxon>
        <taxon>Trochodendraceae</taxon>
        <taxon>Tetracentron</taxon>
    </lineage>
</organism>
<dbReference type="InterPro" id="IPR036638">
    <property type="entry name" value="HLH_DNA-bd_sf"/>
</dbReference>
<evidence type="ECO:0000256" key="3">
    <source>
        <dbReference type="ARBA" id="ARBA00023242"/>
    </source>
</evidence>
<evidence type="ECO:0000256" key="2">
    <source>
        <dbReference type="ARBA" id="ARBA00023163"/>
    </source>
</evidence>
<dbReference type="InterPro" id="IPR011598">
    <property type="entry name" value="bHLH_dom"/>
</dbReference>
<comment type="caution">
    <text evidence="7">The sequence shown here is derived from an EMBL/GenBank/DDBJ whole genome shotgun (WGS) entry which is preliminary data.</text>
</comment>
<name>A0A835DRI6_TETSI</name>
<proteinExistence type="predicted"/>
<dbReference type="AlphaFoldDB" id="A0A835DRI6"/>
<evidence type="ECO:0000256" key="1">
    <source>
        <dbReference type="ARBA" id="ARBA00023015"/>
    </source>
</evidence>
<dbReference type="GO" id="GO:0000976">
    <property type="term" value="F:transcription cis-regulatory region binding"/>
    <property type="evidence" value="ECO:0007669"/>
    <property type="project" value="TreeGrafter"/>
</dbReference>
<gene>
    <name evidence="7" type="ORF">HHK36_001320</name>
</gene>
<evidence type="ECO:0000259" key="6">
    <source>
        <dbReference type="PROSITE" id="PS50888"/>
    </source>
</evidence>
<dbReference type="EMBL" id="JABCRI010000001">
    <property type="protein sequence ID" value="KAF8413341.1"/>
    <property type="molecule type" value="Genomic_DNA"/>
</dbReference>